<reference evidence="1" key="1">
    <citation type="submission" date="2019-11" db="EMBL/GenBank/DDBJ databases">
        <authorList>
            <person name="Feng L."/>
        </authorList>
    </citation>
    <scope>NUCLEOTIDE SEQUENCE</scope>
    <source>
        <strain evidence="1">CButyricumLFYP62</strain>
    </source>
</reference>
<gene>
    <name evidence="1" type="ORF">CBLFYP62_00844</name>
</gene>
<protein>
    <submittedName>
        <fullName evidence="1">Uncharacterized protein</fullName>
    </submittedName>
</protein>
<proteinExistence type="predicted"/>
<dbReference type="AlphaFoldDB" id="A0A6N2ZU68"/>
<dbReference type="RefSeq" id="WP_156736290.1">
    <property type="nucleotide sequence ID" value="NZ_CACRTU010000009.1"/>
</dbReference>
<accession>A0A6N2ZU68</accession>
<sequence length="336" mass="38623">MLLYISSNQNIGIFDFLTKEKGIIIKKLSGEFFLNKFVIHDMRNLSHYRYVAIDVKAIKDTEQEIIEALKAFKVMYDSRIIIFDEGKNKEEDLIKSLVNEKIYNIITANTVAEIKEEILKCVSEEGMAYEDYFTRDNNKLSGNVSQYIFKQKDIKIAVAGVSRRCGTTTTAFNLTNCLYGLGAKVSYTEANDNNHLKDITDFYEFIKDGGESFKYRGVEYYPGKQFPNEYNFNVFDIGVLNGNALPIYKACNVRILCGGSKPYEIVEYKKALEPISKINISTILNFCPEIGRTNLKKLIENENIKAYFTDYSPNLFDGKVNEKIFKDILKDYIIEI</sequence>
<name>A0A6N2ZU68_CLOBU</name>
<dbReference type="EMBL" id="CACRTU010000009">
    <property type="protein sequence ID" value="VYT83029.1"/>
    <property type="molecule type" value="Genomic_DNA"/>
</dbReference>
<organism evidence="1">
    <name type="scientific">Clostridium butyricum</name>
    <dbReference type="NCBI Taxonomy" id="1492"/>
    <lineage>
        <taxon>Bacteria</taxon>
        <taxon>Bacillati</taxon>
        <taxon>Bacillota</taxon>
        <taxon>Clostridia</taxon>
        <taxon>Eubacteriales</taxon>
        <taxon>Clostridiaceae</taxon>
        <taxon>Clostridium</taxon>
    </lineage>
</organism>
<evidence type="ECO:0000313" key="1">
    <source>
        <dbReference type="EMBL" id="VYT83029.1"/>
    </source>
</evidence>